<dbReference type="InterPro" id="IPR050902">
    <property type="entry name" value="ABC_Transporter_SBP"/>
</dbReference>
<proteinExistence type="predicted"/>
<evidence type="ECO:0000313" key="5">
    <source>
        <dbReference type="Proteomes" id="UP000264179"/>
    </source>
</evidence>
<evidence type="ECO:0000313" key="3">
    <source>
        <dbReference type="EMBL" id="HBV00165.1"/>
    </source>
</evidence>
<dbReference type="PANTHER" id="PTHR30535:SF34">
    <property type="entry name" value="MOLYBDATE-BINDING PROTEIN MOLA"/>
    <property type="match status" value="1"/>
</dbReference>
<name>A0A358HZD2_9PROT</name>
<feature type="domain" description="Fe/B12 periplasmic-binding" evidence="2">
    <location>
        <begin position="42"/>
        <end position="344"/>
    </location>
</feature>
<dbReference type="SUPFAM" id="SSF53807">
    <property type="entry name" value="Helical backbone' metal receptor"/>
    <property type="match status" value="1"/>
</dbReference>
<keyword evidence="1" id="KW-0732">Signal</keyword>
<dbReference type="InterPro" id="IPR002491">
    <property type="entry name" value="ABC_transptr_periplasmic_BD"/>
</dbReference>
<gene>
    <name evidence="3" type="ORF">DEF21_19990</name>
    <name evidence="4" type="ORF">DHR80_11640</name>
</gene>
<reference evidence="5 6" key="1">
    <citation type="journal article" date="2018" name="Nat. Biotechnol.">
        <title>A standardized bacterial taxonomy based on genome phylogeny substantially revises the tree of life.</title>
        <authorList>
            <person name="Parks D.H."/>
            <person name="Chuvochina M."/>
            <person name="Waite D.W."/>
            <person name="Rinke C."/>
            <person name="Skarshewski A."/>
            <person name="Chaumeil P.A."/>
            <person name="Hugenholtz P."/>
        </authorList>
    </citation>
    <scope>NUCLEOTIDE SEQUENCE [LARGE SCALE GENOMIC DNA]</scope>
    <source>
        <strain evidence="3">UBA8707</strain>
        <strain evidence="4">UBA9881</strain>
    </source>
</reference>
<comment type="caution">
    <text evidence="3">The sequence shown here is derived from an EMBL/GenBank/DDBJ whole genome shotgun (WGS) entry which is preliminary data.</text>
</comment>
<dbReference type="RefSeq" id="WP_276654875.1">
    <property type="nucleotide sequence ID" value="NZ_DOOG01000162.1"/>
</dbReference>
<feature type="signal peptide" evidence="1">
    <location>
        <begin position="1"/>
        <end position="20"/>
    </location>
</feature>
<dbReference type="EMBL" id="DPOP01000094">
    <property type="protein sequence ID" value="HCW67835.1"/>
    <property type="molecule type" value="Genomic_DNA"/>
</dbReference>
<dbReference type="Proteomes" id="UP000264753">
    <property type="component" value="Unassembled WGS sequence"/>
</dbReference>
<dbReference type="AlphaFoldDB" id="A0A358HZD2"/>
<evidence type="ECO:0000259" key="2">
    <source>
        <dbReference type="PROSITE" id="PS50983"/>
    </source>
</evidence>
<dbReference type="Pfam" id="PF01497">
    <property type="entry name" value="Peripla_BP_2"/>
    <property type="match status" value="1"/>
</dbReference>
<dbReference type="EMBL" id="DOOG01000162">
    <property type="protein sequence ID" value="HBV00165.1"/>
    <property type="molecule type" value="Genomic_DNA"/>
</dbReference>
<evidence type="ECO:0000256" key="1">
    <source>
        <dbReference type="SAM" id="SignalP"/>
    </source>
</evidence>
<evidence type="ECO:0000313" key="6">
    <source>
        <dbReference type="Proteomes" id="UP000264753"/>
    </source>
</evidence>
<feature type="chain" id="PRO_5033353099" evidence="1">
    <location>
        <begin position="21"/>
        <end position="377"/>
    </location>
</feature>
<dbReference type="Proteomes" id="UP000264179">
    <property type="component" value="Unassembled WGS sequence"/>
</dbReference>
<evidence type="ECO:0000313" key="4">
    <source>
        <dbReference type="EMBL" id="HCW67835.1"/>
    </source>
</evidence>
<accession>A0A358HZD2</accession>
<organism evidence="3 6">
    <name type="scientific">Thalassospira lucentensis</name>
    <dbReference type="NCBI Taxonomy" id="168935"/>
    <lineage>
        <taxon>Bacteria</taxon>
        <taxon>Pseudomonadati</taxon>
        <taxon>Pseudomonadota</taxon>
        <taxon>Alphaproteobacteria</taxon>
        <taxon>Rhodospirillales</taxon>
        <taxon>Thalassospiraceae</taxon>
        <taxon>Thalassospira</taxon>
    </lineage>
</organism>
<sequence length="377" mass="41617">MKFFGAIAAVTMLFTGSVQAAETVTITDVTGREVSVNVPVEHVILGEGRLVYGLATIDSEDPFARVVGWRDDLKKADPQGYDIYAAKYPKIDDIPTFGGIKDGSFDVEQAISLKPDVVIMNLESKAATEDGGFDEKLAAVGIPLVYIDFREAPMKNTETSMRILGQLTGKQDRAEEFIKFRADHIKRVTDRLAKANPKKPTVFIERAAGYSEECCMSFGNENFGKMVEMAGGINIAADIIPGTFGTINPEQVVASDPDQFVGTGGDWEAYAPGMGWVPVGPGADMVEARRKLVGLTERPAFTGIKATKNGNIHVVWHQFYNSPYQFVVIEQMAKWFHPDLFADIEPEASFRELYERFLPIDYQPGYFISINDTVTNK</sequence>
<dbReference type="CDD" id="cd01139">
    <property type="entry name" value="TroA_f"/>
    <property type="match status" value="1"/>
</dbReference>
<dbReference type="Gene3D" id="3.40.50.1980">
    <property type="entry name" value="Nitrogenase molybdenum iron protein domain"/>
    <property type="match status" value="2"/>
</dbReference>
<dbReference type="PROSITE" id="PS50983">
    <property type="entry name" value="FE_B12_PBP"/>
    <property type="match status" value="1"/>
</dbReference>
<dbReference type="STRING" id="168935.AUP42_14065"/>
<protein>
    <submittedName>
        <fullName evidence="3">ABC transporter substrate-binding protein</fullName>
    </submittedName>
</protein>
<dbReference type="PANTHER" id="PTHR30535">
    <property type="entry name" value="VITAMIN B12-BINDING PROTEIN"/>
    <property type="match status" value="1"/>
</dbReference>